<dbReference type="AlphaFoldDB" id="A0A1I7S8W4"/>
<dbReference type="Proteomes" id="UP000095284">
    <property type="component" value="Unplaced"/>
</dbReference>
<proteinExistence type="predicted"/>
<sequence>MKPIVELKLAPLPFEYNDGPDEQCEEELKHITDKMVCNESVDTSKSSVVLSPDGTVEEFHAPRLLASLK</sequence>
<accession>A0A1I7S8W4</accession>
<evidence type="ECO:0000313" key="2">
    <source>
        <dbReference type="WBParaSite" id="BXY_0945900.1"/>
    </source>
</evidence>
<name>A0A1I7S8W4_BURXY</name>
<evidence type="ECO:0000313" key="1">
    <source>
        <dbReference type="Proteomes" id="UP000095284"/>
    </source>
</evidence>
<organism evidence="1 2">
    <name type="scientific">Bursaphelenchus xylophilus</name>
    <name type="common">Pinewood nematode worm</name>
    <name type="synonym">Aphelenchoides xylophilus</name>
    <dbReference type="NCBI Taxonomy" id="6326"/>
    <lineage>
        <taxon>Eukaryota</taxon>
        <taxon>Metazoa</taxon>
        <taxon>Ecdysozoa</taxon>
        <taxon>Nematoda</taxon>
        <taxon>Chromadorea</taxon>
        <taxon>Rhabditida</taxon>
        <taxon>Tylenchina</taxon>
        <taxon>Tylenchomorpha</taxon>
        <taxon>Aphelenchoidea</taxon>
        <taxon>Aphelenchoididae</taxon>
        <taxon>Bursaphelenchus</taxon>
    </lineage>
</organism>
<reference evidence="2" key="1">
    <citation type="submission" date="2016-11" db="UniProtKB">
        <authorList>
            <consortium name="WormBaseParasite"/>
        </authorList>
    </citation>
    <scope>IDENTIFICATION</scope>
</reference>
<dbReference type="WBParaSite" id="BXY_0945900.1">
    <property type="protein sequence ID" value="BXY_0945900.1"/>
    <property type="gene ID" value="BXY_0945900"/>
</dbReference>
<protein>
    <submittedName>
        <fullName evidence="2">Uncharacterized protein</fullName>
    </submittedName>
</protein>